<dbReference type="OrthoDB" id="9801101at2"/>
<proteinExistence type="predicted"/>
<dbReference type="Gene3D" id="3.40.50.2300">
    <property type="match status" value="1"/>
</dbReference>
<dbReference type="Pfam" id="PF00072">
    <property type="entry name" value="Response_reg"/>
    <property type="match status" value="1"/>
</dbReference>
<dbReference type="PROSITE" id="PS50110">
    <property type="entry name" value="RESPONSE_REGULATORY"/>
    <property type="match status" value="1"/>
</dbReference>
<protein>
    <submittedName>
        <fullName evidence="2">Two-component hybrid sensor and regulator</fullName>
    </submittedName>
</protein>
<dbReference type="GO" id="GO:0000160">
    <property type="term" value="P:phosphorelay signal transduction system"/>
    <property type="evidence" value="ECO:0007669"/>
    <property type="project" value="InterPro"/>
</dbReference>
<dbReference type="InterPro" id="IPR001789">
    <property type="entry name" value="Sig_transdc_resp-reg_receiver"/>
</dbReference>
<evidence type="ECO:0000313" key="2">
    <source>
        <dbReference type="EMBL" id="APR05065.1"/>
    </source>
</evidence>
<keyword evidence="3" id="KW-1185">Reference proteome</keyword>
<dbReference type="InterPro" id="IPR011006">
    <property type="entry name" value="CheY-like_superfamily"/>
</dbReference>
<dbReference type="CDD" id="cd00156">
    <property type="entry name" value="REC"/>
    <property type="match status" value="1"/>
</dbReference>
<evidence type="ECO:0000256" key="1">
    <source>
        <dbReference type="ARBA" id="ARBA00022553"/>
    </source>
</evidence>
<organism evidence="2 3">
    <name type="scientific">Thauera chlorobenzoica</name>
    <dbReference type="NCBI Taxonomy" id="96773"/>
    <lineage>
        <taxon>Bacteria</taxon>
        <taxon>Pseudomonadati</taxon>
        <taxon>Pseudomonadota</taxon>
        <taxon>Betaproteobacteria</taxon>
        <taxon>Rhodocyclales</taxon>
        <taxon>Zoogloeaceae</taxon>
        <taxon>Thauera</taxon>
    </lineage>
</organism>
<reference evidence="2 3" key="1">
    <citation type="submission" date="2016-12" db="EMBL/GenBank/DDBJ databases">
        <title>Complete genome sequence of Thauera chlorobenzoica, a Betaproteobacterium degrading haloaromatics anaerobically to CO2 and halides.</title>
        <authorList>
            <person name="Goris T."/>
            <person name="Mergelsberg M."/>
            <person name="Boll M."/>
        </authorList>
    </citation>
    <scope>NUCLEOTIDE SEQUENCE [LARGE SCALE GENOMIC DNA]</scope>
    <source>
        <strain evidence="2 3">3CB1</strain>
    </source>
</reference>
<name>A0A1H5RYI1_9RHOO</name>
<accession>A0A1H5RYI1</accession>
<dbReference type="SUPFAM" id="SSF52172">
    <property type="entry name" value="CheY-like"/>
    <property type="match status" value="1"/>
</dbReference>
<dbReference type="EMBL" id="CP018839">
    <property type="protein sequence ID" value="APR05065.1"/>
    <property type="molecule type" value="Genomic_DNA"/>
</dbReference>
<dbReference type="KEGG" id="tcl:Tchl_2225"/>
<dbReference type="STRING" id="96773.Tchl_2225"/>
<sequence length="386" mass="43732">MTPTKRIPATIMIVTDDHNDATIIGKQLAPEFEHVLLSLDPEQRVGFFDLRPPDVLVLAFKTLNKSEEFYLELYRLSEKIHLQPHRTVVLCNKLSVQDAYALCRKAVFDDYVMFWPMTYDVPRLRMSVHNALREQQALKRTPPLLGEFARQARSIVGLEELLEQQAGEGNRHIASVDDAVILAEQSIGSALDHLHRRADQAAHDDPEALQNLQEDIAQLKQNELREYFKGLTEAVRPVRQWAEQLQHDCTPHIESARALKAMVKDVRPRILLIDDDEFVHKTVVHQLEPSAYELTVAYDVTEALRILRDTTPDLVLLDILMPGISGVQALPRFRKMPALAKIPFVMLTGKSDKHTVQASLKAGANDFIAKPFDRATLLGKLDKLLA</sequence>
<gene>
    <name evidence="2" type="ORF">Tchl_2225</name>
</gene>
<dbReference type="AlphaFoldDB" id="A0A1H5RYI1"/>
<dbReference type="SMART" id="SM00448">
    <property type="entry name" value="REC"/>
    <property type="match status" value="1"/>
</dbReference>
<dbReference type="Proteomes" id="UP000185739">
    <property type="component" value="Chromosome"/>
</dbReference>
<dbReference type="RefSeq" id="WP_075148482.1">
    <property type="nucleotide sequence ID" value="NZ_CP018839.1"/>
</dbReference>
<dbReference type="PANTHER" id="PTHR44591">
    <property type="entry name" value="STRESS RESPONSE REGULATOR PROTEIN 1"/>
    <property type="match status" value="1"/>
</dbReference>
<dbReference type="PANTHER" id="PTHR44591:SF3">
    <property type="entry name" value="RESPONSE REGULATORY DOMAIN-CONTAINING PROTEIN"/>
    <property type="match status" value="1"/>
</dbReference>
<dbReference type="InterPro" id="IPR050595">
    <property type="entry name" value="Bact_response_regulator"/>
</dbReference>
<evidence type="ECO:0000313" key="3">
    <source>
        <dbReference type="Proteomes" id="UP000185739"/>
    </source>
</evidence>
<keyword evidence="1" id="KW-0597">Phosphoprotein</keyword>